<evidence type="ECO:0000313" key="8">
    <source>
        <dbReference type="Proteomes" id="UP000053424"/>
    </source>
</evidence>
<reference evidence="8" key="2">
    <citation type="submission" date="2015-01" db="EMBL/GenBank/DDBJ databases">
        <title>Evolutionary Origins and Diversification of the Mycorrhizal Mutualists.</title>
        <authorList>
            <consortium name="DOE Joint Genome Institute"/>
            <consortium name="Mycorrhizal Genomics Consortium"/>
            <person name="Kohler A."/>
            <person name="Kuo A."/>
            <person name="Nagy L.G."/>
            <person name="Floudas D."/>
            <person name="Copeland A."/>
            <person name="Barry K.W."/>
            <person name="Cichocki N."/>
            <person name="Veneault-Fourrey C."/>
            <person name="LaButti K."/>
            <person name="Lindquist E.A."/>
            <person name="Lipzen A."/>
            <person name="Lundell T."/>
            <person name="Morin E."/>
            <person name="Murat C."/>
            <person name="Riley R."/>
            <person name="Ohm R."/>
            <person name="Sun H."/>
            <person name="Tunlid A."/>
            <person name="Henrissat B."/>
            <person name="Grigoriev I.V."/>
            <person name="Hibbett D.S."/>
            <person name="Martin F."/>
        </authorList>
    </citation>
    <scope>NUCLEOTIDE SEQUENCE [LARGE SCALE GENOMIC DNA]</scope>
    <source>
        <strain evidence="8">h7</strain>
    </source>
</reference>
<dbReference type="InterPro" id="IPR036388">
    <property type="entry name" value="WH-like_DNA-bd_sf"/>
</dbReference>
<dbReference type="InterPro" id="IPR014892">
    <property type="entry name" value="RPA_C"/>
</dbReference>
<dbReference type="GO" id="GO:0003697">
    <property type="term" value="F:single-stranded DNA binding"/>
    <property type="evidence" value="ECO:0007669"/>
    <property type="project" value="TreeGrafter"/>
</dbReference>
<comment type="similarity">
    <text evidence="2">Belongs to the replication factor A protein 2 family.</text>
</comment>
<evidence type="ECO:0000256" key="2">
    <source>
        <dbReference type="ARBA" id="ARBA00007815"/>
    </source>
</evidence>
<dbReference type="Proteomes" id="UP000053424">
    <property type="component" value="Unassembled WGS sequence"/>
</dbReference>
<dbReference type="SUPFAM" id="SSF50249">
    <property type="entry name" value="Nucleic acid-binding proteins"/>
    <property type="match status" value="1"/>
</dbReference>
<evidence type="ECO:0000256" key="4">
    <source>
        <dbReference type="ARBA" id="ARBA00023125"/>
    </source>
</evidence>
<dbReference type="SUPFAM" id="SSF46785">
    <property type="entry name" value="Winged helix' DNA-binding domain"/>
    <property type="match status" value="1"/>
</dbReference>
<dbReference type="GO" id="GO:0000724">
    <property type="term" value="P:double-strand break repair via homologous recombination"/>
    <property type="evidence" value="ECO:0007669"/>
    <property type="project" value="TreeGrafter"/>
</dbReference>
<dbReference type="InterPro" id="IPR012340">
    <property type="entry name" value="NA-bd_OB-fold"/>
</dbReference>
<dbReference type="GO" id="GO:0005662">
    <property type="term" value="C:DNA replication factor A complex"/>
    <property type="evidence" value="ECO:0007669"/>
    <property type="project" value="TreeGrafter"/>
</dbReference>
<dbReference type="EMBL" id="KN831768">
    <property type="protein sequence ID" value="KIM49318.1"/>
    <property type="molecule type" value="Genomic_DNA"/>
</dbReference>
<feature type="domain" description="Replication protein A C-terminal" evidence="6">
    <location>
        <begin position="181"/>
        <end position="268"/>
    </location>
</feature>
<name>A0A0C2YHQ3_HEBCY</name>
<accession>A0A0C2YHQ3</accession>
<comment type="subcellular location">
    <subcellularLocation>
        <location evidence="1">Nucleus</location>
    </subcellularLocation>
</comment>
<sequence>MSQYDNNYYGSGGGGGYLQGGSPFSASGSPGGMRRSEASNSLRPFTISQLNKASQAHTDAEWRIEDVEIGQVTVVGQVVSIQKQATNCVYLVDDGTGRIEARHWVDSTNDDEGSKWGGIEERRYVRVTGGLKNFGKKRYINATHIRDVKDPHETYFHILEAIAVTLMIDRGHPANPSLASQSKAGQNTNLSAYSAQSNSTGLPDQFGHLPPIQRAIINFIISQPPQEEGIHVSAIAKAIGASGEGAHEISDALDKLMDDGHVFTTIDDSHFSVSL</sequence>
<evidence type="ECO:0000259" key="6">
    <source>
        <dbReference type="Pfam" id="PF08784"/>
    </source>
</evidence>
<gene>
    <name evidence="7" type="ORF">M413DRAFT_21562</name>
</gene>
<dbReference type="PANTHER" id="PTHR13989:SF16">
    <property type="entry name" value="REPLICATION PROTEIN A2"/>
    <property type="match status" value="1"/>
</dbReference>
<evidence type="ECO:0000256" key="5">
    <source>
        <dbReference type="ARBA" id="ARBA00023242"/>
    </source>
</evidence>
<dbReference type="STRING" id="686832.A0A0C2YHQ3"/>
<dbReference type="PIRSF" id="PIRSF036949">
    <property type="entry name" value="RPA32"/>
    <property type="match status" value="1"/>
</dbReference>
<dbReference type="Gene3D" id="1.10.10.10">
    <property type="entry name" value="Winged helix-like DNA-binding domain superfamily/Winged helix DNA-binding domain"/>
    <property type="match status" value="1"/>
</dbReference>
<dbReference type="GO" id="GO:0006289">
    <property type="term" value="P:nucleotide-excision repair"/>
    <property type="evidence" value="ECO:0007669"/>
    <property type="project" value="TreeGrafter"/>
</dbReference>
<dbReference type="OrthoDB" id="25571at2759"/>
<dbReference type="AlphaFoldDB" id="A0A0C2YHQ3"/>
<keyword evidence="4" id="KW-0238">DNA-binding</keyword>
<keyword evidence="8" id="KW-1185">Reference proteome</keyword>
<dbReference type="InterPro" id="IPR036390">
    <property type="entry name" value="WH_DNA-bd_sf"/>
</dbReference>
<reference evidence="7 8" key="1">
    <citation type="submission" date="2014-04" db="EMBL/GenBank/DDBJ databases">
        <authorList>
            <consortium name="DOE Joint Genome Institute"/>
            <person name="Kuo A."/>
            <person name="Gay G."/>
            <person name="Dore J."/>
            <person name="Kohler A."/>
            <person name="Nagy L.G."/>
            <person name="Floudas D."/>
            <person name="Copeland A."/>
            <person name="Barry K.W."/>
            <person name="Cichocki N."/>
            <person name="Veneault-Fourrey C."/>
            <person name="LaButti K."/>
            <person name="Lindquist E.A."/>
            <person name="Lipzen A."/>
            <person name="Lundell T."/>
            <person name="Morin E."/>
            <person name="Murat C."/>
            <person name="Sun H."/>
            <person name="Tunlid A."/>
            <person name="Henrissat B."/>
            <person name="Grigoriev I.V."/>
            <person name="Hibbett D.S."/>
            <person name="Martin F."/>
            <person name="Nordberg H.P."/>
            <person name="Cantor M.N."/>
            <person name="Hua S.X."/>
        </authorList>
    </citation>
    <scope>NUCLEOTIDE SEQUENCE [LARGE SCALE GENOMIC DNA]</scope>
    <source>
        <strain evidence="8">h7</strain>
    </source>
</reference>
<dbReference type="InterPro" id="IPR014646">
    <property type="entry name" value="Rfa2/RPA32"/>
</dbReference>
<dbReference type="Gene3D" id="2.40.50.140">
    <property type="entry name" value="Nucleic acid-binding proteins"/>
    <property type="match status" value="1"/>
</dbReference>
<dbReference type="Pfam" id="PF08784">
    <property type="entry name" value="RPA_C"/>
    <property type="match status" value="1"/>
</dbReference>
<dbReference type="GO" id="GO:0000781">
    <property type="term" value="C:chromosome, telomeric region"/>
    <property type="evidence" value="ECO:0007669"/>
    <property type="project" value="TreeGrafter"/>
</dbReference>
<dbReference type="GO" id="GO:0006260">
    <property type="term" value="P:DNA replication"/>
    <property type="evidence" value="ECO:0007669"/>
    <property type="project" value="UniProtKB-KW"/>
</dbReference>
<dbReference type="HOGENOM" id="CLU_051033_0_1_1"/>
<dbReference type="InterPro" id="IPR040260">
    <property type="entry name" value="RFA2-like"/>
</dbReference>
<evidence type="ECO:0000256" key="3">
    <source>
        <dbReference type="ARBA" id="ARBA00022705"/>
    </source>
</evidence>
<protein>
    <recommendedName>
        <fullName evidence="6">Replication protein A C-terminal domain-containing protein</fullName>
    </recommendedName>
</protein>
<dbReference type="PANTHER" id="PTHR13989">
    <property type="entry name" value="REPLICATION PROTEIN A-RELATED"/>
    <property type="match status" value="1"/>
</dbReference>
<organism evidence="7 8">
    <name type="scientific">Hebeloma cylindrosporum</name>
    <dbReference type="NCBI Taxonomy" id="76867"/>
    <lineage>
        <taxon>Eukaryota</taxon>
        <taxon>Fungi</taxon>
        <taxon>Dikarya</taxon>
        <taxon>Basidiomycota</taxon>
        <taxon>Agaricomycotina</taxon>
        <taxon>Agaricomycetes</taxon>
        <taxon>Agaricomycetidae</taxon>
        <taxon>Agaricales</taxon>
        <taxon>Agaricineae</taxon>
        <taxon>Hymenogastraceae</taxon>
        <taxon>Hebeloma</taxon>
    </lineage>
</organism>
<dbReference type="CDD" id="cd04478">
    <property type="entry name" value="RPA2_DBD_D"/>
    <property type="match status" value="1"/>
</dbReference>
<keyword evidence="3" id="KW-0235">DNA replication</keyword>
<evidence type="ECO:0000256" key="1">
    <source>
        <dbReference type="ARBA" id="ARBA00004123"/>
    </source>
</evidence>
<dbReference type="GO" id="GO:0035861">
    <property type="term" value="C:site of double-strand break"/>
    <property type="evidence" value="ECO:0007669"/>
    <property type="project" value="TreeGrafter"/>
</dbReference>
<proteinExistence type="inferred from homology"/>
<keyword evidence="5" id="KW-0539">Nucleus</keyword>
<evidence type="ECO:0000313" key="7">
    <source>
        <dbReference type="EMBL" id="KIM49318.1"/>
    </source>
</evidence>